<dbReference type="InterPro" id="IPR046938">
    <property type="entry name" value="DNA_clamp_sf"/>
</dbReference>
<dbReference type="Pfam" id="PF04139">
    <property type="entry name" value="Rad9"/>
    <property type="match status" value="1"/>
</dbReference>
<organism evidence="1 2">
    <name type="scientific">Gigaspora margarita</name>
    <dbReference type="NCBI Taxonomy" id="4874"/>
    <lineage>
        <taxon>Eukaryota</taxon>
        <taxon>Fungi</taxon>
        <taxon>Fungi incertae sedis</taxon>
        <taxon>Mucoromycota</taxon>
        <taxon>Glomeromycotina</taxon>
        <taxon>Glomeromycetes</taxon>
        <taxon>Diversisporales</taxon>
        <taxon>Gigasporaceae</taxon>
        <taxon>Gigaspora</taxon>
    </lineage>
</organism>
<name>A0A8H3XAP7_GIGMA</name>
<dbReference type="GO" id="GO:0030896">
    <property type="term" value="C:checkpoint clamp complex"/>
    <property type="evidence" value="ECO:0007669"/>
    <property type="project" value="InterPro"/>
</dbReference>
<dbReference type="AlphaFoldDB" id="A0A8H3XAP7"/>
<evidence type="ECO:0000313" key="2">
    <source>
        <dbReference type="Proteomes" id="UP000439903"/>
    </source>
</evidence>
<keyword evidence="2" id="KW-1185">Reference proteome</keyword>
<proteinExistence type="predicted"/>
<sequence>MASQYEFFAIIKQEVICVFCNVIQCLCDCGEVVIVTKDDHMFLSGIDVEGYPHPIIKLKTKMFSTYQASYENIYKLPSPGIKPIFKCFNKITKLAFYVKRNSDRLVFEIGDQTVDFMKFSRNYTNLGSFDLKVSDIDLRDCKNKWAIESSIAKDWLNELGRTVEDITLYHTLEILHIEAVDSMSEDEHGIGESVISKFCVHKSEFKDYEIVKTWALTLFIPLLKKICNLANSLESILEVHFETEDDSTVTKLNIFQMPMLFNSENDFIKMEAMMYGSRAGSTDQNNVRIPQATMEVLEGNENPEDISYIAEGGLISAEDRMMLQ</sequence>
<gene>
    <name evidence="1" type="ORF">F8M41_004672</name>
</gene>
<reference evidence="1 2" key="1">
    <citation type="journal article" date="2019" name="Environ. Microbiol.">
        <title>At the nexus of three kingdoms: the genome of the mycorrhizal fungus Gigaspora margarita provides insights into plant, endobacterial and fungal interactions.</title>
        <authorList>
            <person name="Venice F."/>
            <person name="Ghignone S."/>
            <person name="Salvioli di Fossalunga A."/>
            <person name="Amselem J."/>
            <person name="Novero M."/>
            <person name="Xianan X."/>
            <person name="Sedzielewska Toro K."/>
            <person name="Morin E."/>
            <person name="Lipzen A."/>
            <person name="Grigoriev I.V."/>
            <person name="Henrissat B."/>
            <person name="Martin F.M."/>
            <person name="Bonfante P."/>
        </authorList>
    </citation>
    <scope>NUCLEOTIDE SEQUENCE [LARGE SCALE GENOMIC DNA]</scope>
    <source>
        <strain evidence="1 2">BEG34</strain>
    </source>
</reference>
<accession>A0A8H3XAP7</accession>
<dbReference type="EMBL" id="WTPW01001430">
    <property type="protein sequence ID" value="KAF0436578.1"/>
    <property type="molecule type" value="Genomic_DNA"/>
</dbReference>
<dbReference type="Proteomes" id="UP000439903">
    <property type="component" value="Unassembled WGS sequence"/>
</dbReference>
<dbReference type="GO" id="GO:0000077">
    <property type="term" value="P:DNA damage checkpoint signaling"/>
    <property type="evidence" value="ECO:0007669"/>
    <property type="project" value="InterPro"/>
</dbReference>
<dbReference type="Gene3D" id="3.70.10.10">
    <property type="match status" value="1"/>
</dbReference>
<protein>
    <submittedName>
        <fullName evidence="1">Uncharacterized protein</fullName>
    </submittedName>
</protein>
<evidence type="ECO:0000313" key="1">
    <source>
        <dbReference type="EMBL" id="KAF0436578.1"/>
    </source>
</evidence>
<dbReference type="OrthoDB" id="2348102at2759"/>
<dbReference type="SUPFAM" id="SSF55979">
    <property type="entry name" value="DNA clamp"/>
    <property type="match status" value="1"/>
</dbReference>
<comment type="caution">
    <text evidence="1">The sequence shown here is derived from an EMBL/GenBank/DDBJ whole genome shotgun (WGS) entry which is preliminary data.</text>
</comment>
<dbReference type="InterPro" id="IPR007268">
    <property type="entry name" value="Rad9/Ddc1"/>
</dbReference>